<evidence type="ECO:0000313" key="2">
    <source>
        <dbReference type="EMBL" id="SHF82175.1"/>
    </source>
</evidence>
<dbReference type="AlphaFoldDB" id="A0A1M5ESD8"/>
<dbReference type="InterPro" id="IPR004401">
    <property type="entry name" value="YbaB/EbfC"/>
</dbReference>
<dbReference type="Proteomes" id="UP000184501">
    <property type="component" value="Unassembled WGS sequence"/>
</dbReference>
<gene>
    <name evidence="2" type="ORF">SAMN05444320_105115</name>
</gene>
<dbReference type="EMBL" id="FQVN01000005">
    <property type="protein sequence ID" value="SHF82175.1"/>
    <property type="molecule type" value="Genomic_DNA"/>
</dbReference>
<feature type="region of interest" description="Disordered" evidence="1">
    <location>
        <begin position="118"/>
        <end position="181"/>
    </location>
</feature>
<sequence length="181" mass="19797">MDNNIDPEKAGAELEKWAAQLEQRASRYLELQQRLDSTTVSETSADGTVRVTVDAHGVPVELHLSERARGTEPAKISAQLMACLRRAQAKLAHQVDGLVRATVPGDDAPANSIIENYRKRFPDPPEGLAPQDIPATASNATIQQGQPDRGRPPAPRPPQAPVRRPGPDEDTDDWADRSFLR</sequence>
<name>A0A1M5ESD8_STRHI</name>
<dbReference type="OrthoDB" id="3685284at2"/>
<dbReference type="SUPFAM" id="SSF82607">
    <property type="entry name" value="YbaB-like"/>
    <property type="match status" value="1"/>
</dbReference>
<dbReference type="InterPro" id="IPR036894">
    <property type="entry name" value="YbaB-like_sf"/>
</dbReference>
<proteinExistence type="predicted"/>
<evidence type="ECO:0000256" key="1">
    <source>
        <dbReference type="SAM" id="MobiDB-lite"/>
    </source>
</evidence>
<keyword evidence="3" id="KW-1185">Reference proteome</keyword>
<dbReference type="STRING" id="2017.SAMN05444320_105115"/>
<dbReference type="GO" id="GO:0003677">
    <property type="term" value="F:DNA binding"/>
    <property type="evidence" value="ECO:0007669"/>
    <property type="project" value="UniProtKB-KW"/>
</dbReference>
<dbReference type="RefSeq" id="WP_073484134.1">
    <property type="nucleotide sequence ID" value="NZ_FQVN01000005.1"/>
</dbReference>
<dbReference type="Pfam" id="PF02575">
    <property type="entry name" value="YbaB_DNA_bd"/>
    <property type="match status" value="1"/>
</dbReference>
<accession>A0A1M5ESD8</accession>
<protein>
    <submittedName>
        <fullName evidence="2">YbaB/EbfC DNA-binding family protein</fullName>
    </submittedName>
</protein>
<evidence type="ECO:0000313" key="3">
    <source>
        <dbReference type="Proteomes" id="UP000184501"/>
    </source>
</evidence>
<organism evidence="2 3">
    <name type="scientific">Streptoalloteichus hindustanus</name>
    <dbReference type="NCBI Taxonomy" id="2017"/>
    <lineage>
        <taxon>Bacteria</taxon>
        <taxon>Bacillati</taxon>
        <taxon>Actinomycetota</taxon>
        <taxon>Actinomycetes</taxon>
        <taxon>Pseudonocardiales</taxon>
        <taxon>Pseudonocardiaceae</taxon>
        <taxon>Streptoalloteichus</taxon>
    </lineage>
</organism>
<dbReference type="Gene3D" id="3.30.1310.10">
    <property type="entry name" value="Nucleoid-associated protein YbaB-like domain"/>
    <property type="match status" value="1"/>
</dbReference>
<reference evidence="2 3" key="1">
    <citation type="submission" date="2016-11" db="EMBL/GenBank/DDBJ databases">
        <authorList>
            <person name="Jaros S."/>
            <person name="Januszkiewicz K."/>
            <person name="Wedrychowicz H."/>
        </authorList>
    </citation>
    <scope>NUCLEOTIDE SEQUENCE [LARGE SCALE GENOMIC DNA]</scope>
    <source>
        <strain evidence="2 3">DSM 44523</strain>
    </source>
</reference>
<keyword evidence="2" id="KW-0238">DNA-binding</keyword>